<dbReference type="PANTHER" id="PTHR10887:SF515">
    <property type="entry name" value="P-LOOP CONTAINING NUCLEOSIDE TRIPHOSPHATE HYDROLASES SUPERFAMILY PROTEIN"/>
    <property type="match status" value="1"/>
</dbReference>
<gene>
    <name evidence="8" type="ORF">BAE44_0021881</name>
</gene>
<keyword evidence="1" id="KW-0547">Nucleotide-binding</keyword>
<dbReference type="GO" id="GO:0016787">
    <property type="term" value="F:hydrolase activity"/>
    <property type="evidence" value="ECO:0007669"/>
    <property type="project" value="UniProtKB-KW"/>
</dbReference>
<dbReference type="AlphaFoldDB" id="A0A1E5UW63"/>
<dbReference type="FunFam" id="3.40.50.300:FF:000326">
    <property type="entry name" value="P-loop containing nucleoside triphosphate hydrolase"/>
    <property type="match status" value="1"/>
</dbReference>
<dbReference type="Pfam" id="PF13087">
    <property type="entry name" value="AAA_12"/>
    <property type="match status" value="1"/>
</dbReference>
<dbReference type="Gene3D" id="3.40.50.300">
    <property type="entry name" value="P-loop containing nucleotide triphosphate hydrolases"/>
    <property type="match status" value="2"/>
</dbReference>
<dbReference type="InterPro" id="IPR027417">
    <property type="entry name" value="P-loop_NTPase"/>
</dbReference>
<keyword evidence="3 8" id="KW-0347">Helicase</keyword>
<evidence type="ECO:0000256" key="1">
    <source>
        <dbReference type="ARBA" id="ARBA00022741"/>
    </source>
</evidence>
<keyword evidence="4" id="KW-0067">ATP-binding</keyword>
<proteinExistence type="predicted"/>
<evidence type="ECO:0000256" key="3">
    <source>
        <dbReference type="ARBA" id="ARBA00022806"/>
    </source>
</evidence>
<protein>
    <submittedName>
        <fullName evidence="8">Putative helicase MAGATAMA 3</fullName>
    </submittedName>
</protein>
<dbReference type="GO" id="GO:0004386">
    <property type="term" value="F:helicase activity"/>
    <property type="evidence" value="ECO:0007669"/>
    <property type="project" value="UniProtKB-KW"/>
</dbReference>
<feature type="region of interest" description="Disordered" evidence="5">
    <location>
        <begin position="954"/>
        <end position="986"/>
    </location>
</feature>
<dbReference type="Pfam" id="PF13086">
    <property type="entry name" value="AAA_11"/>
    <property type="match status" value="1"/>
</dbReference>
<accession>A0A1E5UW63</accession>
<keyword evidence="9" id="KW-1185">Reference proteome</keyword>
<reference evidence="8 9" key="1">
    <citation type="submission" date="2016-09" db="EMBL/GenBank/DDBJ databases">
        <title>The draft genome of Dichanthelium oligosanthes: A C3 panicoid grass species.</title>
        <authorList>
            <person name="Studer A.J."/>
            <person name="Schnable J.C."/>
            <person name="Brutnell T.P."/>
        </authorList>
    </citation>
    <scope>NUCLEOTIDE SEQUENCE [LARGE SCALE GENOMIC DNA]</scope>
    <source>
        <strain evidence="9">cv. Kellogg 1175</strain>
        <tissue evidence="8">Leaf</tissue>
    </source>
</reference>
<dbReference type="InterPro" id="IPR041677">
    <property type="entry name" value="DNA2/NAM7_AAA_11"/>
</dbReference>
<dbReference type="EMBL" id="LWDX02061037">
    <property type="protein sequence ID" value="OEL17100.1"/>
    <property type="molecule type" value="Genomic_DNA"/>
</dbReference>
<evidence type="ECO:0000313" key="8">
    <source>
        <dbReference type="EMBL" id="OEL17100.1"/>
    </source>
</evidence>
<evidence type="ECO:0000259" key="6">
    <source>
        <dbReference type="Pfam" id="PF13086"/>
    </source>
</evidence>
<dbReference type="InterPro" id="IPR045055">
    <property type="entry name" value="DNA2/NAM7-like"/>
</dbReference>
<evidence type="ECO:0000256" key="4">
    <source>
        <dbReference type="ARBA" id="ARBA00022840"/>
    </source>
</evidence>
<evidence type="ECO:0000313" key="9">
    <source>
        <dbReference type="Proteomes" id="UP000095767"/>
    </source>
</evidence>
<keyword evidence="2" id="KW-0378">Hydrolase</keyword>
<feature type="compositionally biased region" description="Basic and acidic residues" evidence="5">
    <location>
        <begin position="954"/>
        <end position="963"/>
    </location>
</feature>
<organism evidence="8 9">
    <name type="scientific">Dichanthelium oligosanthes</name>
    <dbReference type="NCBI Taxonomy" id="888268"/>
    <lineage>
        <taxon>Eukaryota</taxon>
        <taxon>Viridiplantae</taxon>
        <taxon>Streptophyta</taxon>
        <taxon>Embryophyta</taxon>
        <taxon>Tracheophyta</taxon>
        <taxon>Spermatophyta</taxon>
        <taxon>Magnoliopsida</taxon>
        <taxon>Liliopsida</taxon>
        <taxon>Poales</taxon>
        <taxon>Poaceae</taxon>
        <taxon>PACMAD clade</taxon>
        <taxon>Panicoideae</taxon>
        <taxon>Panicodae</taxon>
        <taxon>Paniceae</taxon>
        <taxon>Dichantheliinae</taxon>
        <taxon>Dichanthelium</taxon>
    </lineage>
</organism>
<evidence type="ECO:0000256" key="5">
    <source>
        <dbReference type="SAM" id="MobiDB-lite"/>
    </source>
</evidence>
<dbReference type="GO" id="GO:0005524">
    <property type="term" value="F:ATP binding"/>
    <property type="evidence" value="ECO:0007669"/>
    <property type="project" value="UniProtKB-KW"/>
</dbReference>
<dbReference type="InterPro" id="IPR047187">
    <property type="entry name" value="SF1_C_Upf1"/>
</dbReference>
<feature type="region of interest" description="Disordered" evidence="5">
    <location>
        <begin position="604"/>
        <end position="629"/>
    </location>
</feature>
<feature type="domain" description="DNA2/NAM7 helicase-like C-terminal" evidence="7">
    <location>
        <begin position="267"/>
        <end position="450"/>
    </location>
</feature>
<dbReference type="GO" id="GO:0005694">
    <property type="term" value="C:chromosome"/>
    <property type="evidence" value="ECO:0007669"/>
    <property type="project" value="UniProtKB-ARBA"/>
</dbReference>
<sequence length="986" mass="111757">MALLAGKMLHKPKQYLAEEVLSWSVHDILIQKPPPFMVETIPTEFKTGVDYSKAFHNLILLEIWHNICSAMDDISSGMDVEADGKCGQCPDNGSDCEAACACFGLNSSQAHAVNSCISACRCPHRILVCAPTNTAILQLASHLVPLVEKYCKSKNLINAIILFGNMERMRQKADNEKLSKLFESNCVTSEASRTKYARLVFCTPYRSSWLENQKFDILVIDEAANLKECESMIPLATSGIEKVVLIGDDKQLQSVVKSTIARENDFGRSLFERLSELDFPKHMLNIQYRMHPSISKFPNQKFYEGKIIDGPNVNDYNNTYLDGHMYGPYSFIHVEDGFEENSNQGSKNIVEAAVVANIVGRLAEACTKQKKKTSVGIVSAYAAQVIALQERVQSYKKHDFLSVEVCTVDSCQGSEKDIFILSTVRHNNGGNIGFLNCDKRTNVALTRAKYVNFCLLFFCWQRISLQILSQFNIPVHIHLNNYFSHRNCLWILGHEPTLLDSKSIWSGLVKDAQDRKCFFKARDDDSLARTMDQFRLTQNSQVTDNVLRLNIECQCAPDAQVTGDNRATRPDEAQVEEPAHAEQAPVQAGGAAGQVHLDKLSPSLSRKRAHSLHEDQPDGQFAPGEELTDEEVIESAHAELVHLAQLSPSPSSKRACLSQFTPGAQLTDEAVVLEEEDRPLIELLGGLPQLAEAVARTPVSYKKLKRKKSSVKCVNLYLQDRSASDERFWSNEHMNLYNNMYSEKQCADNKWINWEKIRQFPGMPDVEKACHDIGLHELMAIKQNWHTETIKQFYSTLFVNESRTSLTWMTGRNRKITVTKKFCQKVLHVPTKHSIKIERQLTDAQEEEIKSADGNQVNSLNRIIRKTIHPANGDRGNIRRLSQALLYHILFRKPFDIVDMMFEEMENNHRHNKKRMPYAPYIMLLINSAIREKFVPEGGGNECVHKRYNMEFKLPKQTKDHTASKSKSTRAPLKKSKSMRVPLMKP</sequence>
<dbReference type="STRING" id="888268.A0A1E5UW63"/>
<dbReference type="PANTHER" id="PTHR10887">
    <property type="entry name" value="DNA2/NAM7 HELICASE FAMILY"/>
    <property type="match status" value="1"/>
</dbReference>
<comment type="caution">
    <text evidence="8">The sequence shown here is derived from an EMBL/GenBank/DDBJ whole genome shotgun (WGS) entry which is preliminary data.</text>
</comment>
<dbReference type="OrthoDB" id="695196at2759"/>
<name>A0A1E5UW63_9POAL</name>
<dbReference type="SUPFAM" id="SSF52540">
    <property type="entry name" value="P-loop containing nucleoside triphosphate hydrolases"/>
    <property type="match status" value="1"/>
</dbReference>
<dbReference type="Proteomes" id="UP000095767">
    <property type="component" value="Unassembled WGS sequence"/>
</dbReference>
<dbReference type="InterPro" id="IPR041679">
    <property type="entry name" value="DNA2/NAM7-like_C"/>
</dbReference>
<evidence type="ECO:0000259" key="7">
    <source>
        <dbReference type="Pfam" id="PF13087"/>
    </source>
</evidence>
<dbReference type="CDD" id="cd18808">
    <property type="entry name" value="SF1_C_Upf1"/>
    <property type="match status" value="1"/>
</dbReference>
<feature type="domain" description="DNA2/NAM7 helicase helicase" evidence="6">
    <location>
        <begin position="168"/>
        <end position="258"/>
    </location>
</feature>
<feature type="compositionally biased region" description="Basic and acidic residues" evidence="5">
    <location>
        <begin position="566"/>
        <end position="580"/>
    </location>
</feature>
<feature type="region of interest" description="Disordered" evidence="5">
    <location>
        <begin position="561"/>
        <end position="589"/>
    </location>
</feature>
<evidence type="ECO:0000256" key="2">
    <source>
        <dbReference type="ARBA" id="ARBA00022801"/>
    </source>
</evidence>